<keyword evidence="2" id="KW-1185">Reference proteome</keyword>
<reference evidence="1" key="1">
    <citation type="submission" date="2023-04" db="EMBL/GenBank/DDBJ databases">
        <title>A chromosome-level genome assembly of the parasitoid wasp Eretmocerus hayati.</title>
        <authorList>
            <person name="Zhong Y."/>
            <person name="Liu S."/>
            <person name="Liu Y."/>
        </authorList>
    </citation>
    <scope>NUCLEOTIDE SEQUENCE</scope>
    <source>
        <strain evidence="1">ZJU_SS_LIU_2023</strain>
    </source>
</reference>
<protein>
    <submittedName>
        <fullName evidence="1">Uncharacterized protein</fullName>
    </submittedName>
</protein>
<proteinExistence type="predicted"/>
<organism evidence="1 2">
    <name type="scientific">Eretmocerus hayati</name>
    <dbReference type="NCBI Taxonomy" id="131215"/>
    <lineage>
        <taxon>Eukaryota</taxon>
        <taxon>Metazoa</taxon>
        <taxon>Ecdysozoa</taxon>
        <taxon>Arthropoda</taxon>
        <taxon>Hexapoda</taxon>
        <taxon>Insecta</taxon>
        <taxon>Pterygota</taxon>
        <taxon>Neoptera</taxon>
        <taxon>Endopterygota</taxon>
        <taxon>Hymenoptera</taxon>
        <taxon>Apocrita</taxon>
        <taxon>Proctotrupomorpha</taxon>
        <taxon>Chalcidoidea</taxon>
        <taxon>Aphelinidae</taxon>
        <taxon>Aphelininae</taxon>
        <taxon>Eretmocerus</taxon>
    </lineage>
</organism>
<dbReference type="EMBL" id="CM056743">
    <property type="protein sequence ID" value="KAJ8671642.1"/>
    <property type="molecule type" value="Genomic_DNA"/>
</dbReference>
<comment type="caution">
    <text evidence="1">The sequence shown here is derived from an EMBL/GenBank/DDBJ whole genome shotgun (WGS) entry which is preliminary data.</text>
</comment>
<name>A0ACC2NKL7_9HYME</name>
<accession>A0ACC2NKL7</accession>
<sequence length="149" mass="16372">MDMKAEDGKVDTTCSDDEEMSNDKLDDDEKTEILKEAQKICDELQGTKRPQVPKEIQNSNFLKPEVTVVTPPPSEKYIRDKASITKLEEGTMRIAAEAAEVLASVSAPLNKSEDDVYLPAIKQALSEVTPAKFSECVNGVLAIIETSLQ</sequence>
<evidence type="ECO:0000313" key="2">
    <source>
        <dbReference type="Proteomes" id="UP001239111"/>
    </source>
</evidence>
<gene>
    <name evidence="1" type="ORF">QAD02_002901</name>
</gene>
<dbReference type="Proteomes" id="UP001239111">
    <property type="component" value="Chromosome 3"/>
</dbReference>
<evidence type="ECO:0000313" key="1">
    <source>
        <dbReference type="EMBL" id="KAJ8671642.1"/>
    </source>
</evidence>